<dbReference type="EMBL" id="CP123443">
    <property type="protein sequence ID" value="WGK68589.1"/>
    <property type="molecule type" value="Genomic_DNA"/>
</dbReference>
<protein>
    <recommendedName>
        <fullName evidence="4">DUF4145 domain-containing protein</fullName>
    </recommendedName>
</protein>
<evidence type="ECO:0000313" key="3">
    <source>
        <dbReference type="Proteomes" id="UP001228690"/>
    </source>
</evidence>
<proteinExistence type="predicted"/>
<sequence>MSKTEPEEIKNEPNEPGRKGPELVKKAAIFSAGALVGLGIFKIFNSQKLTPDDLIGKDLPTKIESLMKLNLSNAGEDQMRLWSSYMYPIWDEIFKALAEKYQLKKKEPKPKQVIKHLSDKKLIGEELRDKLYHVVDCRNKMVHEESTVDMLRGYFRQFDDVLPVLRERL</sequence>
<dbReference type="Proteomes" id="UP001228690">
    <property type="component" value="Chromosome"/>
</dbReference>
<dbReference type="RefSeq" id="WP_326926775.1">
    <property type="nucleotide sequence ID" value="NZ_CP123443.1"/>
</dbReference>
<evidence type="ECO:0000256" key="1">
    <source>
        <dbReference type="SAM" id="MobiDB-lite"/>
    </source>
</evidence>
<name>A0ABY8MIF2_9SPIO</name>
<reference evidence="2 3" key="1">
    <citation type="submission" date="2023-04" db="EMBL/GenBank/DDBJ databases">
        <title>Spirochaete genome identified in red abalone sample constitutes a novel genus.</title>
        <authorList>
            <person name="Sharma S.P."/>
            <person name="Purcell C.M."/>
            <person name="Hyde J.R."/>
            <person name="Severin A.J."/>
        </authorList>
    </citation>
    <scope>NUCLEOTIDE SEQUENCE [LARGE SCALE GENOMIC DNA]</scope>
    <source>
        <strain evidence="2 3">SP-2023</strain>
    </source>
</reference>
<organism evidence="2 3">
    <name type="scientific">Candidatus Haliotispira prima</name>
    <dbReference type="NCBI Taxonomy" id="3034016"/>
    <lineage>
        <taxon>Bacteria</taxon>
        <taxon>Pseudomonadati</taxon>
        <taxon>Spirochaetota</taxon>
        <taxon>Spirochaetia</taxon>
        <taxon>Spirochaetales</taxon>
        <taxon>Spirochaetaceae</taxon>
        <taxon>Candidatus Haliotispira</taxon>
    </lineage>
</organism>
<evidence type="ECO:0008006" key="4">
    <source>
        <dbReference type="Google" id="ProtNLM"/>
    </source>
</evidence>
<accession>A0ABY8MIF2</accession>
<evidence type="ECO:0000313" key="2">
    <source>
        <dbReference type="EMBL" id="WGK68589.1"/>
    </source>
</evidence>
<feature type="region of interest" description="Disordered" evidence="1">
    <location>
        <begin position="1"/>
        <end position="20"/>
    </location>
</feature>
<gene>
    <name evidence="2" type="ORF">P0082_08870</name>
</gene>
<keyword evidence="3" id="KW-1185">Reference proteome</keyword>